<dbReference type="InterPro" id="IPR041263">
    <property type="entry name" value="Gasdermin_PUB"/>
</dbReference>
<keyword evidence="11" id="KW-0449">Lipoprotein</keyword>
<dbReference type="EMBL" id="BFAA01007425">
    <property type="protein sequence ID" value="GCB59961.1"/>
    <property type="molecule type" value="Genomic_DNA"/>
</dbReference>
<dbReference type="GO" id="GO:0005886">
    <property type="term" value="C:plasma membrane"/>
    <property type="evidence" value="ECO:0007669"/>
    <property type="project" value="UniProtKB-SubCell"/>
</dbReference>
<evidence type="ECO:0000259" key="12">
    <source>
        <dbReference type="Pfam" id="PF04598"/>
    </source>
</evidence>
<dbReference type="OrthoDB" id="8815334at2759"/>
<evidence type="ECO:0000256" key="7">
    <source>
        <dbReference type="ARBA" id="ARBA00022590"/>
    </source>
</evidence>
<sequence>MFAKATSSFVKQIESSGDLIPVRSLNDSDKLQLLSLVTKRKKGWFWQKPKYHTTSFSLQDILTGDIPIKAEVTESDFLKYEGKFGDSMEADTRAEVANLSFSLEGQDSVALESSFGNLKKQELDLHQLLKIAETRVIHLDHSLVQQTCEKRNEILCVVNEKVITSQKCSISEHLQIEEKCGGTLGLKTKILKVAANDDGTVTKDINVVLEIPPCTVIAYSVTELFIKQNGQFEICLLSDKCGGFDKILLGKNKKEFSSTISSSLTCVDGASKGQEHVVMMDVPSEASLSALKPAIDEASHQFQPFTELSEETSHQLFKLCCEFLYHEDVISLLENILEKLSSAEEPTLTGLQELESTQAQKVTDLLHILGYDGPNNDGPSKNEDAPGPELFTAAFCLFTAMDGMSEENLAVLGICCEIQILPTLLYLINNIPDGGMLPVDNPDLHLLKEEDQFYIAQRLFALSNVCLEKTESSIKVLTDKQPGMLPVRLCIILQGFATLSGIQRGV</sequence>
<evidence type="ECO:0000256" key="2">
    <source>
        <dbReference type="ARBA" id="ARBA00004651"/>
    </source>
</evidence>
<dbReference type="OMA" id="EMTNDCL"/>
<dbReference type="GO" id="GO:0012501">
    <property type="term" value="P:programmed cell death"/>
    <property type="evidence" value="ECO:0007669"/>
    <property type="project" value="UniProtKB-KW"/>
</dbReference>
<evidence type="ECO:0000256" key="3">
    <source>
        <dbReference type="ARBA" id="ARBA00009279"/>
    </source>
</evidence>
<evidence type="ECO:0000256" key="9">
    <source>
        <dbReference type="ARBA" id="ARBA00023136"/>
    </source>
</evidence>
<evidence type="ECO:0000259" key="13">
    <source>
        <dbReference type="Pfam" id="PF17708"/>
    </source>
</evidence>
<evidence type="ECO:0000313" key="15">
    <source>
        <dbReference type="Proteomes" id="UP000288216"/>
    </source>
</evidence>
<dbReference type="InterPro" id="IPR042377">
    <property type="entry name" value="GSDME"/>
</dbReference>
<evidence type="ECO:0000313" key="14">
    <source>
        <dbReference type="EMBL" id="GCB59961.1"/>
    </source>
</evidence>
<dbReference type="AlphaFoldDB" id="A0A401NGW6"/>
<keyword evidence="9" id="KW-0472">Membrane</keyword>
<feature type="domain" description="Gasdermin pore forming" evidence="12">
    <location>
        <begin position="1"/>
        <end position="245"/>
    </location>
</feature>
<feature type="domain" description="Gasdermin PUB" evidence="13">
    <location>
        <begin position="297"/>
        <end position="471"/>
    </location>
</feature>
<dbReference type="Proteomes" id="UP000288216">
    <property type="component" value="Unassembled WGS sequence"/>
</dbReference>
<evidence type="ECO:0000256" key="1">
    <source>
        <dbReference type="ARBA" id="ARBA00004496"/>
    </source>
</evidence>
<evidence type="ECO:0000256" key="4">
    <source>
        <dbReference type="ARBA" id="ARBA00022452"/>
    </source>
</evidence>
<gene>
    <name evidence="14" type="ORF">scyTo_0014084</name>
</gene>
<dbReference type="PANTHER" id="PTHR15207:SF1">
    <property type="entry name" value="GASDERMIN-E"/>
    <property type="match status" value="1"/>
</dbReference>
<keyword evidence="6" id="KW-0963">Cytoplasm</keyword>
<dbReference type="STRING" id="75743.A0A401NGW6"/>
<evidence type="ECO:0000256" key="11">
    <source>
        <dbReference type="ARBA" id="ARBA00023288"/>
    </source>
</evidence>
<reference evidence="14 15" key="1">
    <citation type="journal article" date="2018" name="Nat. Ecol. Evol.">
        <title>Shark genomes provide insights into elasmobranch evolution and the origin of vertebrates.</title>
        <authorList>
            <person name="Hara Y"/>
            <person name="Yamaguchi K"/>
            <person name="Onimaru K"/>
            <person name="Kadota M"/>
            <person name="Koyanagi M"/>
            <person name="Keeley SD"/>
            <person name="Tatsumi K"/>
            <person name="Tanaka K"/>
            <person name="Motone F"/>
            <person name="Kageyama Y"/>
            <person name="Nozu R"/>
            <person name="Adachi N"/>
            <person name="Nishimura O"/>
            <person name="Nakagawa R"/>
            <person name="Tanegashima C"/>
            <person name="Kiyatake I"/>
            <person name="Matsumoto R"/>
            <person name="Murakumo K"/>
            <person name="Nishida K"/>
            <person name="Terakita A"/>
            <person name="Kuratani S"/>
            <person name="Sato K"/>
            <person name="Hyodo S Kuraku.S."/>
        </authorList>
    </citation>
    <scope>NUCLEOTIDE SEQUENCE [LARGE SCALE GENOMIC DNA]</scope>
</reference>
<keyword evidence="15" id="KW-1185">Reference proteome</keyword>
<dbReference type="Pfam" id="PF17708">
    <property type="entry name" value="Gasdermin_C"/>
    <property type="match status" value="1"/>
</dbReference>
<keyword evidence="5" id="KW-1003">Cell membrane</keyword>
<evidence type="ECO:0000256" key="6">
    <source>
        <dbReference type="ARBA" id="ARBA00022490"/>
    </source>
</evidence>
<dbReference type="GO" id="GO:0005737">
    <property type="term" value="C:cytoplasm"/>
    <property type="evidence" value="ECO:0007669"/>
    <property type="project" value="UniProtKB-SubCell"/>
</dbReference>
<proteinExistence type="inferred from homology"/>
<comment type="subcellular location">
    <subcellularLocation>
        <location evidence="2">Cell membrane</location>
        <topology evidence="2">Multi-pass membrane protein</topology>
    </subcellularLocation>
    <subcellularLocation>
        <location evidence="1">Cytoplasm</location>
    </subcellularLocation>
</comment>
<comment type="similarity">
    <text evidence="3">Belongs to the gasdermin family.</text>
</comment>
<evidence type="ECO:0000256" key="10">
    <source>
        <dbReference type="ARBA" id="ARBA00023139"/>
    </source>
</evidence>
<name>A0A401NGW6_SCYTO</name>
<dbReference type="InterPro" id="IPR040460">
    <property type="entry name" value="Gasdermin_pore"/>
</dbReference>
<accession>A0A401NGW6</accession>
<protein>
    <recommendedName>
        <fullName evidence="16">Gasdermin pore forming domain-containing protein</fullName>
    </recommendedName>
</protein>
<evidence type="ECO:0000256" key="8">
    <source>
        <dbReference type="ARBA" id="ARBA00022692"/>
    </source>
</evidence>
<keyword evidence="4" id="KW-1134">Transmembrane beta strand</keyword>
<dbReference type="Pfam" id="PF04598">
    <property type="entry name" value="Gasdermin"/>
    <property type="match status" value="1"/>
</dbReference>
<evidence type="ECO:0000256" key="5">
    <source>
        <dbReference type="ARBA" id="ARBA00022475"/>
    </source>
</evidence>
<comment type="caution">
    <text evidence="14">The sequence shown here is derived from an EMBL/GenBank/DDBJ whole genome shotgun (WGS) entry which is preliminary data.</text>
</comment>
<evidence type="ECO:0008006" key="16">
    <source>
        <dbReference type="Google" id="ProtNLM"/>
    </source>
</evidence>
<keyword evidence="7" id="KW-1210">Necrosis</keyword>
<keyword evidence="10" id="KW-0564">Palmitate</keyword>
<keyword evidence="8" id="KW-0812">Transmembrane</keyword>
<dbReference type="PANTHER" id="PTHR15207">
    <property type="entry name" value="NONSYNDROMIC HEARING IMPAIRMENT PROTEIN"/>
    <property type="match status" value="1"/>
</dbReference>
<organism evidence="14 15">
    <name type="scientific">Scyliorhinus torazame</name>
    <name type="common">Cloudy catshark</name>
    <name type="synonym">Catulus torazame</name>
    <dbReference type="NCBI Taxonomy" id="75743"/>
    <lineage>
        <taxon>Eukaryota</taxon>
        <taxon>Metazoa</taxon>
        <taxon>Chordata</taxon>
        <taxon>Craniata</taxon>
        <taxon>Vertebrata</taxon>
        <taxon>Chondrichthyes</taxon>
        <taxon>Elasmobranchii</taxon>
        <taxon>Galeomorphii</taxon>
        <taxon>Galeoidea</taxon>
        <taxon>Carcharhiniformes</taxon>
        <taxon>Scyliorhinidae</taxon>
        <taxon>Scyliorhinus</taxon>
    </lineage>
</organism>